<keyword evidence="8" id="KW-0804">Transcription</keyword>
<dbReference type="NCBIfam" id="TIGR02395">
    <property type="entry name" value="rpoN_sigma"/>
    <property type="match status" value="1"/>
</dbReference>
<keyword evidence="5" id="KW-0805">Transcription regulation</keyword>
<organism evidence="11 12">
    <name type="scientific">Megasphaera hexanoica</name>
    <dbReference type="NCBI Taxonomy" id="1675036"/>
    <lineage>
        <taxon>Bacteria</taxon>
        <taxon>Bacillati</taxon>
        <taxon>Bacillota</taxon>
        <taxon>Negativicutes</taxon>
        <taxon>Veillonellales</taxon>
        <taxon>Veillonellaceae</taxon>
        <taxon>Megasphaera</taxon>
    </lineage>
</organism>
<keyword evidence="2" id="KW-0240">DNA-directed RNA polymerase</keyword>
<dbReference type="PRINTS" id="PR00045">
    <property type="entry name" value="SIGMA54FCT"/>
</dbReference>
<keyword evidence="6" id="KW-0731">Sigma factor</keyword>
<name>A0A848BWY1_9FIRM</name>
<protein>
    <submittedName>
        <fullName evidence="11">RNA polymerase factor sigma-54</fullName>
    </submittedName>
</protein>
<feature type="domain" description="RNA polymerase sigma factor 54 DNA-binding" evidence="9">
    <location>
        <begin position="265"/>
        <end position="424"/>
    </location>
</feature>
<evidence type="ECO:0000256" key="6">
    <source>
        <dbReference type="ARBA" id="ARBA00023082"/>
    </source>
</evidence>
<dbReference type="Gene3D" id="1.10.10.1330">
    <property type="entry name" value="RNA polymerase sigma-54 factor, core-binding domain"/>
    <property type="match status" value="1"/>
</dbReference>
<dbReference type="RefSeq" id="WP_170087315.1">
    <property type="nucleotide sequence ID" value="NZ_JABAFG010000005.1"/>
</dbReference>
<evidence type="ECO:0000259" key="10">
    <source>
        <dbReference type="Pfam" id="PF04963"/>
    </source>
</evidence>
<keyword evidence="3" id="KW-0808">Transferase</keyword>
<evidence type="ECO:0000256" key="3">
    <source>
        <dbReference type="ARBA" id="ARBA00022679"/>
    </source>
</evidence>
<dbReference type="PROSITE" id="PS50044">
    <property type="entry name" value="SIGMA54_3"/>
    <property type="match status" value="1"/>
</dbReference>
<keyword evidence="4" id="KW-0548">Nucleotidyltransferase</keyword>
<dbReference type="EMBL" id="JABAFG010000005">
    <property type="protein sequence ID" value="NME27786.1"/>
    <property type="molecule type" value="Genomic_DNA"/>
</dbReference>
<feature type="domain" description="RNA polymerase sigma factor 54 core-binding" evidence="10">
    <location>
        <begin position="66"/>
        <end position="240"/>
    </location>
</feature>
<dbReference type="PANTHER" id="PTHR32248">
    <property type="entry name" value="RNA POLYMERASE SIGMA-54 FACTOR"/>
    <property type="match status" value="1"/>
</dbReference>
<evidence type="ECO:0000256" key="7">
    <source>
        <dbReference type="ARBA" id="ARBA00023125"/>
    </source>
</evidence>
<comment type="caution">
    <text evidence="11">The sequence shown here is derived from an EMBL/GenBank/DDBJ whole genome shotgun (WGS) entry which is preliminary data.</text>
</comment>
<dbReference type="InterPro" id="IPR000394">
    <property type="entry name" value="RNA_pol_sigma_54"/>
</dbReference>
<proteinExistence type="inferred from homology"/>
<dbReference type="PIRSF" id="PIRSF000774">
    <property type="entry name" value="RpoN"/>
    <property type="match status" value="1"/>
</dbReference>
<evidence type="ECO:0000256" key="1">
    <source>
        <dbReference type="ARBA" id="ARBA00008798"/>
    </source>
</evidence>
<evidence type="ECO:0000259" key="9">
    <source>
        <dbReference type="Pfam" id="PF04552"/>
    </source>
</evidence>
<dbReference type="InterPro" id="IPR007634">
    <property type="entry name" value="RNA_pol_sigma_54_DNA-bd"/>
</dbReference>
<dbReference type="Pfam" id="PF04963">
    <property type="entry name" value="Sigma54_CBD"/>
    <property type="match status" value="1"/>
</dbReference>
<evidence type="ECO:0000256" key="4">
    <source>
        <dbReference type="ARBA" id="ARBA00022695"/>
    </source>
</evidence>
<dbReference type="GO" id="GO:0000428">
    <property type="term" value="C:DNA-directed RNA polymerase complex"/>
    <property type="evidence" value="ECO:0007669"/>
    <property type="project" value="UniProtKB-KW"/>
</dbReference>
<evidence type="ECO:0000256" key="5">
    <source>
        <dbReference type="ARBA" id="ARBA00023015"/>
    </source>
</evidence>
<dbReference type="GO" id="GO:0016987">
    <property type="term" value="F:sigma factor activity"/>
    <property type="evidence" value="ECO:0007669"/>
    <property type="project" value="UniProtKB-KW"/>
</dbReference>
<dbReference type="GO" id="GO:0003677">
    <property type="term" value="F:DNA binding"/>
    <property type="evidence" value="ECO:0007669"/>
    <property type="project" value="UniProtKB-KW"/>
</dbReference>
<dbReference type="Pfam" id="PF04552">
    <property type="entry name" value="Sigma54_DBD"/>
    <property type="match status" value="1"/>
</dbReference>
<dbReference type="Pfam" id="PF00309">
    <property type="entry name" value="Sigma54_AID"/>
    <property type="match status" value="1"/>
</dbReference>
<dbReference type="GO" id="GO:0006352">
    <property type="term" value="P:DNA-templated transcription initiation"/>
    <property type="evidence" value="ECO:0007669"/>
    <property type="project" value="InterPro"/>
</dbReference>
<evidence type="ECO:0000313" key="12">
    <source>
        <dbReference type="Proteomes" id="UP000591071"/>
    </source>
</evidence>
<dbReference type="AlphaFoldDB" id="A0A848BWY1"/>
<accession>A0A848BWY1</accession>
<dbReference type="PANTHER" id="PTHR32248:SF4">
    <property type="entry name" value="RNA POLYMERASE SIGMA-54 FACTOR"/>
    <property type="match status" value="1"/>
</dbReference>
<dbReference type="Gene3D" id="1.10.10.60">
    <property type="entry name" value="Homeodomain-like"/>
    <property type="match status" value="1"/>
</dbReference>
<gene>
    <name evidence="11" type="primary">rpoN</name>
    <name evidence="11" type="ORF">HF872_04005</name>
</gene>
<dbReference type="Proteomes" id="UP000591071">
    <property type="component" value="Unassembled WGS sequence"/>
</dbReference>
<reference evidence="11 12" key="1">
    <citation type="submission" date="2020-04" db="EMBL/GenBank/DDBJ databases">
        <authorList>
            <person name="Hitch T.C.A."/>
            <person name="Wylensek D."/>
            <person name="Clavel T."/>
        </authorList>
    </citation>
    <scope>NUCLEOTIDE SEQUENCE [LARGE SCALE GENOMIC DNA]</scope>
    <source>
        <strain evidence="11 12">Oil-RF-744-FAT-WT-6-1</strain>
    </source>
</reference>
<evidence type="ECO:0000256" key="8">
    <source>
        <dbReference type="ARBA" id="ARBA00023163"/>
    </source>
</evidence>
<keyword evidence="7" id="KW-0238">DNA-binding</keyword>
<dbReference type="InterPro" id="IPR007046">
    <property type="entry name" value="RNA_pol_sigma_54_core-bd"/>
</dbReference>
<evidence type="ECO:0000313" key="11">
    <source>
        <dbReference type="EMBL" id="NME27786.1"/>
    </source>
</evidence>
<evidence type="ECO:0000256" key="2">
    <source>
        <dbReference type="ARBA" id="ARBA00022478"/>
    </source>
</evidence>
<sequence>MAKIALKLEQKTKLSQIQRLTIQMLTLHSQDLTDFLHEQVTDNPLLDIRYKDVRSSSGDGKEKPIDNIKNRGDSLETGLMKQLRVQNVPKATMLAAGLIIRSLDEKGFFDGDLDLLGQDYALSLEDMEKGLALVQSFDPPGIGARSICEALLIQARRHDDAPPRTEELLQDHYQEFLTGKWQKLQKEMELSNTDLQAIRDFLKTLALQPAGQAETETEFVRPDVEIYTDESGHLAVRSLEELPEVFFREDLYKEYEEQGDKKTRTYIHKARRAFLDLQSALAYRWQSIFTVMDCIIRHQEGHFLYGDTLQPLRQKDIAVETGLSTATVSRVCHGRYVLFDRRTYAIQDFFAQSYRRDSGAEGEISDQAIRQKMAELIKEEDAAHPYSDQELADRFAAADIHIARRTITKFRLKMRIPNSSIRRRLKNG</sequence>
<dbReference type="InterPro" id="IPR038709">
    <property type="entry name" value="RpoN_core-bd_sf"/>
</dbReference>
<comment type="similarity">
    <text evidence="1">Belongs to the sigma-54 factor family.</text>
</comment>
<dbReference type="GO" id="GO:0016779">
    <property type="term" value="F:nucleotidyltransferase activity"/>
    <property type="evidence" value="ECO:0007669"/>
    <property type="project" value="UniProtKB-KW"/>
</dbReference>
<dbReference type="GO" id="GO:0001216">
    <property type="term" value="F:DNA-binding transcription activator activity"/>
    <property type="evidence" value="ECO:0007669"/>
    <property type="project" value="InterPro"/>
</dbReference>